<name>A0A7Z0SD22_9GAMM</name>
<evidence type="ECO:0000313" key="2">
    <source>
        <dbReference type="EMBL" id="NYT46491.1"/>
    </source>
</evidence>
<reference evidence="2 3" key="1">
    <citation type="submission" date="2020-05" db="EMBL/GenBank/DDBJ databases">
        <title>Horizontal transmission and recombination maintain forever young bacterial symbiont genomes.</title>
        <authorList>
            <person name="Russell S.L."/>
            <person name="Pepper-Tunick E."/>
            <person name="Svedberg J."/>
            <person name="Byrne A."/>
            <person name="Ruelas Castillo J."/>
            <person name="Vollmers C."/>
            <person name="Beinart R.A."/>
            <person name="Corbett-Detig R."/>
        </authorList>
    </citation>
    <scope>NUCLEOTIDE SEQUENCE [LARGE SCALE GENOMIC DNA]</scope>
    <source>
        <strain evidence="2">4727-3</strain>
    </source>
</reference>
<evidence type="ECO:0000256" key="1">
    <source>
        <dbReference type="SAM" id="Coils"/>
    </source>
</evidence>
<dbReference type="EMBL" id="JACCHS010000007">
    <property type="protein sequence ID" value="NYT46491.1"/>
    <property type="molecule type" value="Genomic_DNA"/>
</dbReference>
<gene>
    <name evidence="2" type="ORF">H0A75_01065</name>
</gene>
<evidence type="ECO:0000313" key="3">
    <source>
        <dbReference type="Proteomes" id="UP000537890"/>
    </source>
</evidence>
<feature type="coiled-coil region" evidence="1">
    <location>
        <begin position="129"/>
        <end position="156"/>
    </location>
</feature>
<dbReference type="Proteomes" id="UP000537890">
    <property type="component" value="Unassembled WGS sequence"/>
</dbReference>
<dbReference type="AlphaFoldDB" id="A0A7Z0SD22"/>
<sequence>MADRKKDHILVENMPELGRLKNLRTRSSDIQKRLKSYNKLHKNSSSASTKNLKRITESENEIASGQKSLKKLGQALEFIADGHSLEEVIALQTDQKERAANFVELLNLAKVHRRFVKKGFSKRYEHFDKAQLDKQIAAKNEKIESAQNIEQILEKTVYREQLTIRLSDDRKRLEYDTPCPLCGSLQHPYTSKSPTVYDSQKH</sequence>
<organism evidence="2 3">
    <name type="scientific">Candidatus Methanofishera endochildressiae</name>
    <dbReference type="NCBI Taxonomy" id="2738884"/>
    <lineage>
        <taxon>Bacteria</taxon>
        <taxon>Pseudomonadati</taxon>
        <taxon>Pseudomonadota</taxon>
        <taxon>Gammaproteobacteria</taxon>
        <taxon>Candidatus Methanofishera</taxon>
    </lineage>
</organism>
<protein>
    <submittedName>
        <fullName evidence="2">Uncharacterized protein</fullName>
    </submittedName>
</protein>
<comment type="caution">
    <text evidence="2">The sequence shown here is derived from an EMBL/GenBank/DDBJ whole genome shotgun (WGS) entry which is preliminary data.</text>
</comment>
<accession>A0A7Z0SD22</accession>
<keyword evidence="1" id="KW-0175">Coiled coil</keyword>
<proteinExistence type="predicted"/>